<evidence type="ECO:0000256" key="1">
    <source>
        <dbReference type="ARBA" id="ARBA00022515"/>
    </source>
</evidence>
<feature type="domain" description="Helicase ATP-binding" evidence="13">
    <location>
        <begin position="346"/>
        <end position="512"/>
    </location>
</feature>
<dbReference type="PROSITE" id="PS51192">
    <property type="entry name" value="HELICASE_ATP_BIND_1"/>
    <property type="match status" value="1"/>
</dbReference>
<evidence type="ECO:0000256" key="10">
    <source>
        <dbReference type="ARBA" id="ARBA00023235"/>
    </source>
</evidence>
<feature type="binding site" evidence="12">
    <location>
        <position position="584"/>
    </location>
    <ligand>
        <name>Zn(2+)</name>
        <dbReference type="ChEBI" id="CHEBI:29105"/>
        <label>2</label>
    </ligand>
</feature>
<sequence length="879" mass="98120">MQATGGGRRVHIHVAAPKLDVHRVIIKRVRHDTAGGMYLPVRLKRHLAHTLEDVSFFVDVALPVPLDRSFTYRVDGEAPAIGARVLVPFSGQRLMGVILRVHSQEPEGEFEVKPVQQVLDDASLLPDDLLRLAEWIAQYYVAPLGEVLRGMLPLTAEIRRVFLYRIAEQGRRVLYEGAEKGSSRRSKLSPEEQNREYAVLNALESGNALKLAQLRSATGAGKALLEGMVRKRWLSREVEADERDARRTERVAVLVEDARLPKLNDNQMRILAELTAVGGRMPVRHLRDLPVPDSTLTTLVRRGLVVIEDEPLAFHLGGVHAEGKKHAHEHALNETQMEALASIAASLAEGSFKPHLLYGVTGSGKTAVYFAAMQRVLATGKAALLLVPEIGLTPAMAGQMYAAFGDEVALLHSQLSPDERAEQWHRIRRGEARVVVGTRSAVFAPVPSLGLIIVDEEHDSSYKQEETPRYHGRDVAVMRAKLLDIPVILGSATPSLESWNNAQTGRYTLLKMEQRVANRPLPEVELVDMRAEFQQTGAEHLFSRRLIEETQATLDRGEQAIILLNRRGYSYVVMCRSCGEKIECENCAIAMTFHKPVHGTDLHAEPGERLECHYCGFRRNVPKACPKCSSEHLYYMGAGSQQGEERLQEIFPSARIGRMDRDTVRGRGDVERLLQRLHSGEINLLVGTQMIAKGHDIHGVTTVGVVGCDHALGMPDFRAAERVFQLLTQVSGRAGRGEKPGRVLVQSYHVDHYAVRCAAAHDYEGFVRREMQFRRPFFYPPFGVLTNVLIQSQDMGEAMRWSGELGRWFNTASVPGVRMLGPAAAPVSRLKRIYRYHLLLKAQRRSDLQAGLRNMLRHAEYKGIPRNAIIVDVDAISLM</sequence>
<dbReference type="InterPro" id="IPR005259">
    <property type="entry name" value="PriA"/>
</dbReference>
<dbReference type="GO" id="GO:0016887">
    <property type="term" value="F:ATP hydrolysis activity"/>
    <property type="evidence" value="ECO:0007669"/>
    <property type="project" value="RHEA"/>
</dbReference>
<evidence type="ECO:0000256" key="12">
    <source>
        <dbReference type="HAMAP-Rule" id="MF_00983"/>
    </source>
</evidence>
<feature type="binding site" evidence="12">
    <location>
        <position position="628"/>
    </location>
    <ligand>
        <name>Zn(2+)</name>
        <dbReference type="ChEBI" id="CHEBI:29105"/>
        <label>1</label>
    </ligand>
</feature>
<dbReference type="InterPro" id="IPR041236">
    <property type="entry name" value="PriA_C"/>
</dbReference>
<evidence type="ECO:0000259" key="13">
    <source>
        <dbReference type="PROSITE" id="PS51192"/>
    </source>
</evidence>
<dbReference type="GO" id="GO:0006302">
    <property type="term" value="P:double-strand break repair"/>
    <property type="evidence" value="ECO:0007669"/>
    <property type="project" value="InterPro"/>
</dbReference>
<dbReference type="GO" id="GO:0005524">
    <property type="term" value="F:ATP binding"/>
    <property type="evidence" value="ECO:0007669"/>
    <property type="project" value="UniProtKB-UniRule"/>
</dbReference>
<evidence type="ECO:0000256" key="8">
    <source>
        <dbReference type="ARBA" id="ARBA00022840"/>
    </source>
</evidence>
<dbReference type="SMART" id="SM00490">
    <property type="entry name" value="HELICc"/>
    <property type="match status" value="1"/>
</dbReference>
<dbReference type="EMBL" id="LT629690">
    <property type="protein sequence ID" value="SDF04079.1"/>
    <property type="molecule type" value="Genomic_DNA"/>
</dbReference>
<dbReference type="AlphaFoldDB" id="A0A1G7HVI8"/>
<dbReference type="Pfam" id="PF18074">
    <property type="entry name" value="PriA_C"/>
    <property type="match status" value="1"/>
</dbReference>
<dbReference type="InterPro" id="IPR027417">
    <property type="entry name" value="P-loop_NTPase"/>
</dbReference>
<dbReference type="InterPro" id="IPR011545">
    <property type="entry name" value="DEAD/DEAH_box_helicase_dom"/>
</dbReference>
<feature type="binding site" evidence="12">
    <location>
        <position position="587"/>
    </location>
    <ligand>
        <name>Zn(2+)</name>
        <dbReference type="ChEBI" id="CHEBI:29105"/>
        <label>2</label>
    </ligand>
</feature>
<keyword evidence="7 12" id="KW-0862">Zinc</keyword>
<evidence type="ECO:0000256" key="2">
    <source>
        <dbReference type="ARBA" id="ARBA00022705"/>
    </source>
</evidence>
<keyword evidence="2 12" id="KW-0235">DNA replication</keyword>
<evidence type="ECO:0000256" key="11">
    <source>
        <dbReference type="ARBA" id="ARBA00048988"/>
    </source>
</evidence>
<dbReference type="SUPFAM" id="SSF52540">
    <property type="entry name" value="P-loop containing nucleoside triphosphate hydrolases"/>
    <property type="match status" value="2"/>
</dbReference>
<dbReference type="InterPro" id="IPR014001">
    <property type="entry name" value="Helicase_ATP-bd"/>
</dbReference>
<feature type="binding site" evidence="12">
    <location>
        <position position="575"/>
    </location>
    <ligand>
        <name>Zn(2+)</name>
        <dbReference type="ChEBI" id="CHEBI:29105"/>
        <label>1</label>
    </ligand>
</feature>
<organism evidence="14 15">
    <name type="scientific">Terriglobus roseus</name>
    <dbReference type="NCBI Taxonomy" id="392734"/>
    <lineage>
        <taxon>Bacteria</taxon>
        <taxon>Pseudomonadati</taxon>
        <taxon>Acidobacteriota</taxon>
        <taxon>Terriglobia</taxon>
        <taxon>Terriglobales</taxon>
        <taxon>Acidobacteriaceae</taxon>
        <taxon>Terriglobus</taxon>
    </lineage>
</organism>
<keyword evidence="5 12" id="KW-0378">Hydrolase</keyword>
<comment type="cofactor">
    <cofactor evidence="12">
        <name>Zn(2+)</name>
        <dbReference type="ChEBI" id="CHEBI:29105"/>
    </cofactor>
    <text evidence="12">Binds 2 zinc ions per subunit.</text>
</comment>
<dbReference type="FunFam" id="3.40.50.300:FF:000489">
    <property type="entry name" value="Primosome assembly protein PriA"/>
    <property type="match status" value="1"/>
</dbReference>
<feature type="binding site" evidence="12">
    <location>
        <position position="615"/>
    </location>
    <ligand>
        <name>Zn(2+)</name>
        <dbReference type="ChEBI" id="CHEBI:29105"/>
        <label>2</label>
    </ligand>
</feature>
<dbReference type="GO" id="GO:0003677">
    <property type="term" value="F:DNA binding"/>
    <property type="evidence" value="ECO:0007669"/>
    <property type="project" value="UniProtKB-UniRule"/>
</dbReference>
<evidence type="ECO:0000256" key="4">
    <source>
        <dbReference type="ARBA" id="ARBA00022741"/>
    </source>
</evidence>
<keyword evidence="3 12" id="KW-0479">Metal-binding</keyword>
<dbReference type="InterPro" id="IPR041222">
    <property type="entry name" value="PriA_3primeBD"/>
</dbReference>
<evidence type="ECO:0000313" key="14">
    <source>
        <dbReference type="EMBL" id="SDF04079.1"/>
    </source>
</evidence>
<dbReference type="Pfam" id="PF00270">
    <property type="entry name" value="DEAD"/>
    <property type="match status" value="1"/>
</dbReference>
<comment type="catalytic activity">
    <reaction evidence="12">
        <text>Couples ATP hydrolysis with the unwinding of duplex DNA by translocating in the 3'-5' direction.</text>
        <dbReference type="EC" id="5.6.2.4"/>
    </reaction>
</comment>
<evidence type="ECO:0000256" key="5">
    <source>
        <dbReference type="ARBA" id="ARBA00022801"/>
    </source>
</evidence>
<dbReference type="GO" id="GO:0043138">
    <property type="term" value="F:3'-5' DNA helicase activity"/>
    <property type="evidence" value="ECO:0007669"/>
    <property type="project" value="UniProtKB-EC"/>
</dbReference>
<dbReference type="SMART" id="SM00487">
    <property type="entry name" value="DEXDc"/>
    <property type="match status" value="1"/>
</dbReference>
<reference evidence="14 15" key="1">
    <citation type="submission" date="2016-10" db="EMBL/GenBank/DDBJ databases">
        <authorList>
            <person name="de Groot N.N."/>
        </authorList>
    </citation>
    <scope>NUCLEOTIDE SEQUENCE [LARGE SCALE GENOMIC DNA]</scope>
    <source>
        <strain evidence="14 15">GAS232</strain>
    </source>
</reference>
<keyword evidence="15" id="KW-1185">Reference proteome</keyword>
<dbReference type="NCBIfam" id="TIGR00595">
    <property type="entry name" value="priA"/>
    <property type="match status" value="1"/>
</dbReference>
<keyword evidence="4 12" id="KW-0547">Nucleotide-binding</keyword>
<evidence type="ECO:0000256" key="7">
    <source>
        <dbReference type="ARBA" id="ARBA00022833"/>
    </source>
</evidence>
<feature type="binding site" evidence="12">
    <location>
        <position position="625"/>
    </location>
    <ligand>
        <name>Zn(2+)</name>
        <dbReference type="ChEBI" id="CHEBI:29105"/>
        <label>1</label>
    </ligand>
</feature>
<dbReference type="Proteomes" id="UP000182427">
    <property type="component" value="Chromosome I"/>
</dbReference>
<comment type="subunit">
    <text evidence="12">Component of the replication restart primosome.</text>
</comment>
<comment type="similarity">
    <text evidence="12">Belongs to the helicase family. PriA subfamily.</text>
</comment>
<dbReference type="Gene3D" id="3.40.1440.60">
    <property type="entry name" value="PriA, 3(prime) DNA-binding domain"/>
    <property type="match status" value="1"/>
</dbReference>
<dbReference type="GO" id="GO:0008270">
    <property type="term" value="F:zinc ion binding"/>
    <property type="evidence" value="ECO:0007669"/>
    <property type="project" value="UniProtKB-UniRule"/>
</dbReference>
<dbReference type="GO" id="GO:0006310">
    <property type="term" value="P:DNA recombination"/>
    <property type="evidence" value="ECO:0007669"/>
    <property type="project" value="InterPro"/>
</dbReference>
<dbReference type="Gene3D" id="3.40.50.300">
    <property type="entry name" value="P-loop containing nucleotide triphosphate hydrolases"/>
    <property type="match status" value="2"/>
</dbReference>
<feature type="binding site" evidence="12">
    <location>
        <position position="578"/>
    </location>
    <ligand>
        <name>Zn(2+)</name>
        <dbReference type="ChEBI" id="CHEBI:29105"/>
        <label>1</label>
    </ligand>
</feature>
<dbReference type="FunFam" id="3.40.1440.60:FF:000001">
    <property type="entry name" value="Primosomal protein N"/>
    <property type="match status" value="1"/>
</dbReference>
<keyword evidence="8 12" id="KW-0067">ATP-binding</keyword>
<keyword evidence="9 12" id="KW-0238">DNA-binding</keyword>
<dbReference type="GO" id="GO:1990077">
    <property type="term" value="C:primosome complex"/>
    <property type="evidence" value="ECO:0007669"/>
    <property type="project" value="UniProtKB-UniRule"/>
</dbReference>
<dbReference type="Pfam" id="PF00271">
    <property type="entry name" value="Helicase_C"/>
    <property type="match status" value="1"/>
</dbReference>
<evidence type="ECO:0000256" key="6">
    <source>
        <dbReference type="ARBA" id="ARBA00022806"/>
    </source>
</evidence>
<evidence type="ECO:0000256" key="9">
    <source>
        <dbReference type="ARBA" id="ARBA00023125"/>
    </source>
</evidence>
<proteinExistence type="inferred from homology"/>
<dbReference type="GO" id="GO:0006269">
    <property type="term" value="P:DNA replication, synthesis of primer"/>
    <property type="evidence" value="ECO:0007669"/>
    <property type="project" value="UniProtKB-KW"/>
</dbReference>
<accession>A0A1G7HVI8</accession>
<feature type="binding site" evidence="12">
    <location>
        <position position="612"/>
    </location>
    <ligand>
        <name>Zn(2+)</name>
        <dbReference type="ChEBI" id="CHEBI:29105"/>
        <label>2</label>
    </ligand>
</feature>
<keyword evidence="1 12" id="KW-0639">Primosome</keyword>
<evidence type="ECO:0000256" key="3">
    <source>
        <dbReference type="ARBA" id="ARBA00022723"/>
    </source>
</evidence>
<comment type="catalytic activity">
    <reaction evidence="11 12">
        <text>ATP + H2O = ADP + phosphate + H(+)</text>
        <dbReference type="Rhea" id="RHEA:13065"/>
        <dbReference type="ChEBI" id="CHEBI:15377"/>
        <dbReference type="ChEBI" id="CHEBI:15378"/>
        <dbReference type="ChEBI" id="CHEBI:30616"/>
        <dbReference type="ChEBI" id="CHEBI:43474"/>
        <dbReference type="ChEBI" id="CHEBI:456216"/>
        <dbReference type="EC" id="5.6.2.4"/>
    </reaction>
</comment>
<dbReference type="CDD" id="cd17929">
    <property type="entry name" value="DEXHc_priA"/>
    <property type="match status" value="1"/>
</dbReference>
<dbReference type="GO" id="GO:0006270">
    <property type="term" value="P:DNA replication initiation"/>
    <property type="evidence" value="ECO:0007669"/>
    <property type="project" value="TreeGrafter"/>
</dbReference>
<dbReference type="CDD" id="cd18804">
    <property type="entry name" value="SF2_C_priA"/>
    <property type="match status" value="1"/>
</dbReference>
<dbReference type="PANTHER" id="PTHR30580">
    <property type="entry name" value="PRIMOSOMAL PROTEIN N"/>
    <property type="match status" value="1"/>
</dbReference>
<gene>
    <name evidence="12" type="primary">priA</name>
    <name evidence="14" type="ORF">SAMN05444167_1216</name>
</gene>
<keyword evidence="10 12" id="KW-0413">Isomerase</keyword>
<dbReference type="HAMAP" id="MF_00983">
    <property type="entry name" value="PriA"/>
    <property type="match status" value="1"/>
</dbReference>
<dbReference type="Pfam" id="PF17764">
    <property type="entry name" value="PriA_3primeBD"/>
    <property type="match status" value="1"/>
</dbReference>
<comment type="function">
    <text evidence="12">Initiates the restart of stalled replication forks, which reloads the replicative helicase on sites other than the origin of replication. Recognizes and binds to abandoned replication forks and remodels them to uncover a helicase loading site. Promotes assembly of the primosome at these replication forks.</text>
</comment>
<name>A0A1G7HVI8_9BACT</name>
<evidence type="ECO:0000313" key="15">
    <source>
        <dbReference type="Proteomes" id="UP000182427"/>
    </source>
</evidence>
<dbReference type="PANTHER" id="PTHR30580:SF0">
    <property type="entry name" value="PRIMOSOMAL PROTEIN N"/>
    <property type="match status" value="1"/>
</dbReference>
<dbReference type="InterPro" id="IPR001650">
    <property type="entry name" value="Helicase_C-like"/>
</dbReference>
<dbReference type="EC" id="5.6.2.4" evidence="12"/>
<protein>
    <recommendedName>
        <fullName evidence="12">Replication restart protein PriA</fullName>
    </recommendedName>
    <alternativeName>
        <fullName evidence="12">ATP-dependent DNA helicase PriA</fullName>
        <ecNumber evidence="12">5.6.2.4</ecNumber>
    </alternativeName>
    <alternativeName>
        <fullName evidence="12">DNA 3'-5' helicase PriA</fullName>
    </alternativeName>
</protein>
<dbReference type="InterPro" id="IPR042115">
    <property type="entry name" value="PriA_3primeBD_sf"/>
</dbReference>
<keyword evidence="6 12" id="KW-0347">Helicase</keyword>